<dbReference type="Proteomes" id="UP000321425">
    <property type="component" value="Unassembled WGS sequence"/>
</dbReference>
<organism evidence="1 2">
    <name type="scientific">Alkalibacterium putridalgicola</name>
    <dbReference type="NCBI Taxonomy" id="426703"/>
    <lineage>
        <taxon>Bacteria</taxon>
        <taxon>Bacillati</taxon>
        <taxon>Bacillota</taxon>
        <taxon>Bacilli</taxon>
        <taxon>Lactobacillales</taxon>
        <taxon>Carnobacteriaceae</taxon>
        <taxon>Alkalibacterium</taxon>
    </lineage>
</organism>
<name>A0ABQ0V0J7_9LACT</name>
<proteinExistence type="predicted"/>
<protein>
    <submittedName>
        <fullName evidence="1">Uncharacterized protein</fullName>
    </submittedName>
</protein>
<reference evidence="1 2" key="1">
    <citation type="submission" date="2019-07" db="EMBL/GenBank/DDBJ databases">
        <title>Whole genome shotgun sequence of Alkalibacterium putridalgicola NBRC 103243.</title>
        <authorList>
            <person name="Hosoyama A."/>
            <person name="Uohara A."/>
            <person name="Ohji S."/>
            <person name="Ichikawa N."/>
        </authorList>
    </citation>
    <scope>NUCLEOTIDE SEQUENCE [LARGE SCALE GENOMIC DNA]</scope>
    <source>
        <strain evidence="1 2">NBRC 103243</strain>
    </source>
</reference>
<evidence type="ECO:0000313" key="2">
    <source>
        <dbReference type="Proteomes" id="UP000321425"/>
    </source>
</evidence>
<keyword evidence="2" id="KW-1185">Reference proteome</keyword>
<sequence length="80" mass="8977">MSFPILREEVNTNNFLLTDVSPTIDRREIPLLERCLKMNKETATTIPASARNLRKSWALSGKKGVIKTTVMTLSTKAKAE</sequence>
<gene>
    <name evidence="1" type="ORF">APU01nite_18920</name>
</gene>
<comment type="caution">
    <text evidence="1">The sequence shown here is derived from an EMBL/GenBank/DDBJ whole genome shotgun (WGS) entry which is preliminary data.</text>
</comment>
<accession>A0ABQ0V0J7</accession>
<evidence type="ECO:0000313" key="1">
    <source>
        <dbReference type="EMBL" id="GEK89853.1"/>
    </source>
</evidence>
<dbReference type="EMBL" id="BJUX01000024">
    <property type="protein sequence ID" value="GEK89853.1"/>
    <property type="molecule type" value="Genomic_DNA"/>
</dbReference>